<gene>
    <name evidence="2" type="ORF">PAECIP111894_05945</name>
</gene>
<dbReference type="EMBL" id="CAKMAB010000066">
    <property type="protein sequence ID" value="CAH1059733.1"/>
    <property type="molecule type" value="Genomic_DNA"/>
</dbReference>
<keyword evidence="3" id="KW-1185">Reference proteome</keyword>
<comment type="caution">
    <text evidence="2">The sequence shown here is derived from an EMBL/GenBank/DDBJ whole genome shotgun (WGS) entry which is preliminary data.</text>
</comment>
<evidence type="ECO:0000313" key="2">
    <source>
        <dbReference type="EMBL" id="CAH1059733.1"/>
    </source>
</evidence>
<dbReference type="CDD" id="cd21411">
    <property type="entry name" value="NucC"/>
    <property type="match status" value="1"/>
</dbReference>
<feature type="domain" description="DUF6602" evidence="1">
    <location>
        <begin position="25"/>
        <end position="128"/>
    </location>
</feature>
<sequence>MTQKVNMRELFLDMQQEMIMKLNSLRKHITHAPSKGDAVELSWIEFLSTYLPNRYCVDTAFVVDHKGTCSDQIDIVIYDQQYSPFVFCHAGVKYIPAENVYGVFEVKQNLNKQHIEYAANKAESVRKLERTSVRIIHAGGTYPARPLFNILSGIITTTSDWTPPFGKSFNEAVGALKQLQLIDIGCVLDSGCFLLQPKGTYDISSMDETLVFFFIKLFSLLQNLGTVPAMDIDLYSQALDSI</sequence>
<dbReference type="RefSeq" id="WP_234541803.1">
    <property type="nucleotide sequence ID" value="NZ_CAKMAB010000066.1"/>
</dbReference>
<dbReference type="Proteomes" id="UP000838749">
    <property type="component" value="Unassembled WGS sequence"/>
</dbReference>
<dbReference type="InterPro" id="IPR046537">
    <property type="entry name" value="DUF6602"/>
</dbReference>
<proteinExistence type="predicted"/>
<reference evidence="2" key="1">
    <citation type="submission" date="2021-12" db="EMBL/GenBank/DDBJ databases">
        <authorList>
            <person name="Criscuolo A."/>
        </authorList>
    </citation>
    <scope>NUCLEOTIDE SEQUENCE</scope>
    <source>
        <strain evidence="2">CIP111894</strain>
    </source>
</reference>
<name>A0ABM9BMB0_9BACL</name>
<evidence type="ECO:0000259" key="1">
    <source>
        <dbReference type="Pfam" id="PF20247"/>
    </source>
</evidence>
<organism evidence="2 3">
    <name type="scientific">Paenibacillus pseudetheri</name>
    <dbReference type="NCBI Taxonomy" id="2897682"/>
    <lineage>
        <taxon>Bacteria</taxon>
        <taxon>Bacillati</taxon>
        <taxon>Bacillota</taxon>
        <taxon>Bacilli</taxon>
        <taxon>Bacillales</taxon>
        <taxon>Paenibacillaceae</taxon>
        <taxon>Paenibacillus</taxon>
    </lineage>
</organism>
<accession>A0ABM9BMB0</accession>
<dbReference type="Pfam" id="PF20247">
    <property type="entry name" value="DUF6602"/>
    <property type="match status" value="1"/>
</dbReference>
<protein>
    <recommendedName>
        <fullName evidence="1">DUF6602 domain-containing protein</fullName>
    </recommendedName>
</protein>
<evidence type="ECO:0000313" key="3">
    <source>
        <dbReference type="Proteomes" id="UP000838749"/>
    </source>
</evidence>